<name>A0ABV1X3K6_9ACTN</name>
<dbReference type="Proteomes" id="UP001474181">
    <property type="component" value="Unassembled WGS sequence"/>
</dbReference>
<evidence type="ECO:0008006" key="4">
    <source>
        <dbReference type="Google" id="ProtNLM"/>
    </source>
</evidence>
<accession>A0ABV1X3K6</accession>
<reference evidence="2 3" key="1">
    <citation type="submission" date="2024-06" db="EMBL/GenBank/DDBJ databases">
        <title>The Natural Products Discovery Center: Release of the First 8490 Sequenced Strains for Exploring Actinobacteria Biosynthetic Diversity.</title>
        <authorList>
            <person name="Kalkreuter E."/>
            <person name="Kautsar S.A."/>
            <person name="Yang D."/>
            <person name="Bader C.D."/>
            <person name="Teijaro C.N."/>
            <person name="Fluegel L."/>
            <person name="Davis C.M."/>
            <person name="Simpson J.R."/>
            <person name="Lauterbach L."/>
            <person name="Steele A.D."/>
            <person name="Gui C."/>
            <person name="Meng S."/>
            <person name="Li G."/>
            <person name="Viehrig K."/>
            <person name="Ye F."/>
            <person name="Su P."/>
            <person name="Kiefer A.F."/>
            <person name="Nichols A."/>
            <person name="Cepeda A.J."/>
            <person name="Yan W."/>
            <person name="Fan B."/>
            <person name="Jiang Y."/>
            <person name="Adhikari A."/>
            <person name="Zheng C.-J."/>
            <person name="Schuster L."/>
            <person name="Cowan T.M."/>
            <person name="Smanski M.J."/>
            <person name="Chevrette M.G."/>
            <person name="De Carvalho L.P.S."/>
            <person name="Shen B."/>
        </authorList>
    </citation>
    <scope>NUCLEOTIDE SEQUENCE [LARGE SCALE GENOMIC DNA]</scope>
    <source>
        <strain evidence="2 3">NPDC000234</strain>
    </source>
</reference>
<sequence length="85" mass="9714">MLIMIARAKHGVYRAYAFIVEHVGMVWMRDRWRFFRGWCEAGEGVLVLILIRRGIGREHAKAPAARGAAGAFGHVRRQGLEPRTR</sequence>
<feature type="region of interest" description="Disordered" evidence="1">
    <location>
        <begin position="66"/>
        <end position="85"/>
    </location>
</feature>
<gene>
    <name evidence="2" type="ORF">ABT404_29660</name>
</gene>
<keyword evidence="3" id="KW-1185">Reference proteome</keyword>
<evidence type="ECO:0000256" key="1">
    <source>
        <dbReference type="SAM" id="MobiDB-lite"/>
    </source>
</evidence>
<proteinExistence type="predicted"/>
<comment type="caution">
    <text evidence="2">The sequence shown here is derived from an EMBL/GenBank/DDBJ whole genome shotgun (WGS) entry which is preliminary data.</text>
</comment>
<evidence type="ECO:0000313" key="2">
    <source>
        <dbReference type="EMBL" id="MER7183591.1"/>
    </source>
</evidence>
<dbReference type="EMBL" id="JBEPEK010000257">
    <property type="protein sequence ID" value="MER7183591.1"/>
    <property type="molecule type" value="Genomic_DNA"/>
</dbReference>
<evidence type="ECO:0000313" key="3">
    <source>
        <dbReference type="Proteomes" id="UP001474181"/>
    </source>
</evidence>
<organism evidence="2 3">
    <name type="scientific">Streptomyces hyaluromycini</name>
    <dbReference type="NCBI Taxonomy" id="1377993"/>
    <lineage>
        <taxon>Bacteria</taxon>
        <taxon>Bacillati</taxon>
        <taxon>Actinomycetota</taxon>
        <taxon>Actinomycetes</taxon>
        <taxon>Kitasatosporales</taxon>
        <taxon>Streptomycetaceae</taxon>
        <taxon>Streptomyces</taxon>
    </lineage>
</organism>
<dbReference type="RefSeq" id="WP_350785039.1">
    <property type="nucleotide sequence ID" value="NZ_JBEPEK010000257.1"/>
</dbReference>
<protein>
    <recommendedName>
        <fullName evidence="4">Transposase</fullName>
    </recommendedName>
</protein>